<dbReference type="SUPFAM" id="SSF52833">
    <property type="entry name" value="Thioredoxin-like"/>
    <property type="match status" value="1"/>
</dbReference>
<dbReference type="PANTHER" id="PTHR13887">
    <property type="entry name" value="GLUTATHIONE S-TRANSFERASE KAPPA"/>
    <property type="match status" value="1"/>
</dbReference>
<dbReference type="InterPro" id="IPR012336">
    <property type="entry name" value="Thioredoxin-like_fold"/>
</dbReference>
<evidence type="ECO:0000259" key="2">
    <source>
        <dbReference type="PROSITE" id="PS51352"/>
    </source>
</evidence>
<evidence type="ECO:0000313" key="4">
    <source>
        <dbReference type="Proteomes" id="UP000183529"/>
    </source>
</evidence>
<dbReference type="Gene3D" id="3.40.30.10">
    <property type="entry name" value="Glutaredoxin"/>
    <property type="match status" value="1"/>
</dbReference>
<organism evidence="3 4">
    <name type="scientific">Paraburkholderia tropica</name>
    <dbReference type="NCBI Taxonomy" id="92647"/>
    <lineage>
        <taxon>Bacteria</taxon>
        <taxon>Pseudomonadati</taxon>
        <taxon>Pseudomonadota</taxon>
        <taxon>Betaproteobacteria</taxon>
        <taxon>Burkholderiales</taxon>
        <taxon>Burkholderiaceae</taxon>
        <taxon>Paraburkholderia</taxon>
    </lineage>
</organism>
<dbReference type="InterPro" id="IPR036249">
    <property type="entry name" value="Thioredoxin-like_sf"/>
</dbReference>
<dbReference type="EMBL" id="FNZM01000021">
    <property type="protein sequence ID" value="SEK12121.1"/>
    <property type="molecule type" value="Genomic_DNA"/>
</dbReference>
<dbReference type="Proteomes" id="UP000183529">
    <property type="component" value="Unassembled WGS sequence"/>
</dbReference>
<comment type="caution">
    <text evidence="3">The sequence shown here is derived from an EMBL/GenBank/DDBJ whole genome shotgun (WGS) entry which is preliminary data.</text>
</comment>
<dbReference type="PROSITE" id="PS51352">
    <property type="entry name" value="THIOREDOXIN_2"/>
    <property type="match status" value="1"/>
</dbReference>
<dbReference type="Pfam" id="PF13462">
    <property type="entry name" value="Thioredoxin_4"/>
    <property type="match status" value="1"/>
</dbReference>
<dbReference type="AlphaFoldDB" id="A0AAQ1GMJ1"/>
<dbReference type="InterPro" id="IPR013766">
    <property type="entry name" value="Thioredoxin_domain"/>
</dbReference>
<name>A0AAQ1GMJ1_9BURK</name>
<gene>
    <name evidence="3" type="ORF">SAMN05216550_121103</name>
</gene>
<dbReference type="RefSeq" id="WP_074986864.1">
    <property type="nucleotide sequence ID" value="NZ_CADFGN010000016.1"/>
</dbReference>
<accession>A0AAQ1GMJ1</accession>
<comment type="similarity">
    <text evidence="1">Belongs to the thioredoxin family. DsbA subfamily.</text>
</comment>
<dbReference type="PANTHER" id="PTHR13887:SF55">
    <property type="entry name" value="SLR0313 PROTEIN"/>
    <property type="match status" value="1"/>
</dbReference>
<evidence type="ECO:0000256" key="1">
    <source>
        <dbReference type="ARBA" id="ARBA00005791"/>
    </source>
</evidence>
<feature type="domain" description="Thioredoxin" evidence="2">
    <location>
        <begin position="1"/>
        <end position="173"/>
    </location>
</feature>
<evidence type="ECO:0000313" key="3">
    <source>
        <dbReference type="EMBL" id="SEK12121.1"/>
    </source>
</evidence>
<proteinExistence type="inferred from homology"/>
<reference evidence="3 4" key="1">
    <citation type="submission" date="2016-10" db="EMBL/GenBank/DDBJ databases">
        <authorList>
            <person name="Varghese N."/>
            <person name="Submissions S."/>
        </authorList>
    </citation>
    <scope>NUCLEOTIDE SEQUENCE [LARGE SCALE GENOMIC DNA]</scope>
    <source>
        <strain evidence="3 4">LMG 22274</strain>
    </source>
</reference>
<protein>
    <submittedName>
        <fullName evidence="3">Thioredoxin</fullName>
    </submittedName>
</protein>
<sequence length="175" mass="18830">MSNLTPPVHAADHIQGTADSPVTLVEYGDFECPYCGAMYPVVKAVQQAMGNRLRFVFRQFPLTSMHPHALHAAQMSEAAAAVGRFWEAHDLLYENQGALNDAALSNYAAHVGVSASDLKSAFEGAYDERIQRDFDGGLRSGVNGTPSLFINGRRYDGDRDARSLLEALDAAAAGA</sequence>